<dbReference type="EMBL" id="QZWG01000003">
    <property type="protein sequence ID" value="RZC20225.1"/>
    <property type="molecule type" value="Genomic_DNA"/>
</dbReference>
<organism evidence="3 4">
    <name type="scientific">Glycine soja</name>
    <name type="common">Wild soybean</name>
    <dbReference type="NCBI Taxonomy" id="3848"/>
    <lineage>
        <taxon>Eukaryota</taxon>
        <taxon>Viridiplantae</taxon>
        <taxon>Streptophyta</taxon>
        <taxon>Embryophyta</taxon>
        <taxon>Tracheophyta</taxon>
        <taxon>Spermatophyta</taxon>
        <taxon>Magnoliopsida</taxon>
        <taxon>eudicotyledons</taxon>
        <taxon>Gunneridae</taxon>
        <taxon>Pentapetalae</taxon>
        <taxon>rosids</taxon>
        <taxon>fabids</taxon>
        <taxon>Fabales</taxon>
        <taxon>Fabaceae</taxon>
        <taxon>Papilionoideae</taxon>
        <taxon>50 kb inversion clade</taxon>
        <taxon>NPAAA clade</taxon>
        <taxon>indigoferoid/millettioid clade</taxon>
        <taxon>Phaseoleae</taxon>
        <taxon>Glycine</taxon>
        <taxon>Glycine subgen. Soja</taxon>
    </lineage>
</organism>
<gene>
    <name evidence="3" type="ORF">D0Y65_006888</name>
</gene>
<dbReference type="AlphaFoldDB" id="A0A445LAJ6"/>
<dbReference type="PANTHER" id="PTHR36404:SF1">
    <property type="entry name" value="EMBRYO DEFECTIVE 2737"/>
    <property type="match status" value="1"/>
</dbReference>
<protein>
    <submittedName>
        <fullName evidence="3">Uncharacterized protein</fullName>
    </submittedName>
</protein>
<proteinExistence type="predicted"/>
<evidence type="ECO:0000313" key="4">
    <source>
        <dbReference type="Proteomes" id="UP000289340"/>
    </source>
</evidence>
<evidence type="ECO:0000256" key="2">
    <source>
        <dbReference type="SAM" id="SignalP"/>
    </source>
</evidence>
<feature type="signal peptide" evidence="2">
    <location>
        <begin position="1"/>
        <end position="18"/>
    </location>
</feature>
<sequence length="232" mass="27022">SSGVDFAVLFWIVRLSQALISIDPARARDDPVIVKNVPYYKAKKALEIEVMKIDPPPRPPNWGVRIHYLHVTLASYSFLVIMIVQICLCLNNVHNFLSIYNVLLMIALAEFFLFHWLLWAYIISCMDLIGMVENWKELDLPLNASSWSEEDLKDPYKFYEMTVLLNAQREISDKILDAQWETKWHQDKLNEMLEAKVKPYIQDIDNAVLPEPILLKPQNQEKVSLSLCFAWV</sequence>
<dbReference type="GO" id="GO:0009507">
    <property type="term" value="C:chloroplast"/>
    <property type="evidence" value="ECO:0007669"/>
    <property type="project" value="TreeGrafter"/>
</dbReference>
<dbReference type="PANTHER" id="PTHR36404">
    <property type="entry name" value="EMBRYO DEFECTIVE 2737"/>
    <property type="match status" value="1"/>
</dbReference>
<feature type="transmembrane region" description="Helical" evidence="1">
    <location>
        <begin position="66"/>
        <end position="90"/>
    </location>
</feature>
<reference evidence="3 4" key="1">
    <citation type="submission" date="2018-09" db="EMBL/GenBank/DDBJ databases">
        <title>A high-quality reference genome of wild soybean provides a powerful tool to mine soybean genomes.</title>
        <authorList>
            <person name="Xie M."/>
            <person name="Chung C.Y.L."/>
            <person name="Li M.-W."/>
            <person name="Wong F.-L."/>
            <person name="Chan T.-F."/>
            <person name="Lam H.-M."/>
        </authorList>
    </citation>
    <scope>NUCLEOTIDE SEQUENCE [LARGE SCALE GENOMIC DNA]</scope>
    <source>
        <strain evidence="4">cv. W05</strain>
        <tissue evidence="3">Hypocotyl of etiolated seedlings</tissue>
    </source>
</reference>
<dbReference type="Proteomes" id="UP000289340">
    <property type="component" value="Chromosome 3"/>
</dbReference>
<name>A0A445LAJ6_GLYSO</name>
<evidence type="ECO:0000256" key="1">
    <source>
        <dbReference type="SAM" id="Phobius"/>
    </source>
</evidence>
<evidence type="ECO:0000313" key="3">
    <source>
        <dbReference type="EMBL" id="RZC20225.1"/>
    </source>
</evidence>
<feature type="transmembrane region" description="Helical" evidence="1">
    <location>
        <begin position="102"/>
        <end position="122"/>
    </location>
</feature>
<keyword evidence="1" id="KW-1133">Transmembrane helix</keyword>
<keyword evidence="4" id="KW-1185">Reference proteome</keyword>
<accession>A0A445LAJ6</accession>
<comment type="caution">
    <text evidence="3">The sequence shown here is derived from an EMBL/GenBank/DDBJ whole genome shotgun (WGS) entry which is preliminary data.</text>
</comment>
<keyword evidence="1" id="KW-0472">Membrane</keyword>
<keyword evidence="2" id="KW-0732">Signal</keyword>
<keyword evidence="1" id="KW-0812">Transmembrane</keyword>
<feature type="chain" id="PRO_5019392716" evidence="2">
    <location>
        <begin position="19"/>
        <end position="232"/>
    </location>
</feature>
<feature type="non-terminal residue" evidence="3">
    <location>
        <position position="1"/>
    </location>
</feature>